<sequence>MELKNAEVLDDGTTIVIDLKRKRSVQCVPDYAGASHALASQQDAPGELFDGHRKRMKCNGCENSHGCYLKKSVVNNYSNFMKSGLPQRLLFCLDGEWNDFPMEIITLLRSDFESRKAIIEVAFEGHQFLLDFVHMTQIDLATGFHKPIAWIDEHGKCFFPQVHSEYHENGCTRFHGGNDLSNMNTDTNEMHEINLQVKIEVSGADHSSSEDSVEESFSHIKKIKVAKEVFSEQEHDWSSCEKSPLQVAERNGENKPFPDSVLPKPNFKSDGKLGVGRASHAEMEEATGENEIVSKSVSQVTDFEKSEGIVTKLDSSRSDFVAVQKMLLLGLGRYISKDDIVGIYRASLANVLLRSRFQLFQEQVGMTRNLRGNANVRYAWLGSPKDAIIEIMTHGFGKIEKSKFKVLNGTGICLAPANCSNISSVLSDVDENGLQHMVLCRVIMGNTELVHPTFEQFQPKEENFDSGVDDLQNPNHYFLSNIHMDTHICPEFVVSFRLPPSSKECLVGIKSISDVSVVTDSSYHSKGRDSPVHLVRDHLPSPAVKHSQERAHGLSLQTARTPTSPWLPFPVLFEAVSSKIPPKDMDLVNNHYDEFKRKEISRDDLIRKLRCIVGDKLLRSTLESLQRKPPVGPQCDVPIRTVPKDSL</sequence>
<feature type="domain" description="WWE" evidence="6">
    <location>
        <begin position="75"/>
        <end position="150"/>
    </location>
</feature>
<dbReference type="GO" id="GO:0003950">
    <property type="term" value="F:NAD+ poly-ADP-ribosyltransferase activity"/>
    <property type="evidence" value="ECO:0007669"/>
    <property type="project" value="InterPro"/>
</dbReference>
<dbReference type="InterPro" id="IPR012317">
    <property type="entry name" value="Poly(ADP-ribose)pol_cat_dom"/>
</dbReference>
<dbReference type="AlphaFoldDB" id="A0AAV9CBH3"/>
<evidence type="ECO:0000256" key="5">
    <source>
        <dbReference type="SAM" id="MobiDB-lite"/>
    </source>
</evidence>
<evidence type="ECO:0000256" key="2">
    <source>
        <dbReference type="ARBA" id="ARBA00022473"/>
    </source>
</evidence>
<keyword evidence="4" id="KW-0539">Nucleus</keyword>
<dbReference type="PROSITE" id="PS51879">
    <property type="entry name" value="RST"/>
    <property type="match status" value="1"/>
</dbReference>
<dbReference type="SUPFAM" id="SSF117839">
    <property type="entry name" value="WWE domain"/>
    <property type="match status" value="1"/>
</dbReference>
<feature type="region of interest" description="Disordered" evidence="5">
    <location>
        <begin position="268"/>
        <end position="289"/>
    </location>
</feature>
<gene>
    <name evidence="9" type="primary">RCD1</name>
    <name evidence="9" type="ORF">QJS10_CPB20g01205</name>
</gene>
<feature type="domain" description="PARP catalytic" evidence="7">
    <location>
        <begin position="297"/>
        <end position="518"/>
    </location>
</feature>
<dbReference type="InterPro" id="IPR044964">
    <property type="entry name" value="RCD1/SRO1-5"/>
</dbReference>
<accession>A0AAV9CBH3</accession>
<dbReference type="Gene3D" id="3.90.228.10">
    <property type="match status" value="1"/>
</dbReference>
<reference evidence="9" key="1">
    <citation type="journal article" date="2023" name="Nat. Commun.">
        <title>Diploid and tetraploid genomes of Acorus and the evolution of monocots.</title>
        <authorList>
            <person name="Ma L."/>
            <person name="Liu K.W."/>
            <person name="Li Z."/>
            <person name="Hsiao Y.Y."/>
            <person name="Qi Y."/>
            <person name="Fu T."/>
            <person name="Tang G.D."/>
            <person name="Zhang D."/>
            <person name="Sun W.H."/>
            <person name="Liu D.K."/>
            <person name="Li Y."/>
            <person name="Chen G.Z."/>
            <person name="Liu X.D."/>
            <person name="Liao X.Y."/>
            <person name="Jiang Y.T."/>
            <person name="Yu X."/>
            <person name="Hao Y."/>
            <person name="Huang J."/>
            <person name="Zhao X.W."/>
            <person name="Ke S."/>
            <person name="Chen Y.Y."/>
            <person name="Wu W.L."/>
            <person name="Hsu J.L."/>
            <person name="Lin Y.F."/>
            <person name="Huang M.D."/>
            <person name="Li C.Y."/>
            <person name="Huang L."/>
            <person name="Wang Z.W."/>
            <person name="Zhao X."/>
            <person name="Zhong W.Y."/>
            <person name="Peng D.H."/>
            <person name="Ahmad S."/>
            <person name="Lan S."/>
            <person name="Zhang J.S."/>
            <person name="Tsai W.C."/>
            <person name="Van de Peer Y."/>
            <person name="Liu Z.J."/>
        </authorList>
    </citation>
    <scope>NUCLEOTIDE SEQUENCE</scope>
    <source>
        <strain evidence="9">CP</strain>
    </source>
</reference>
<dbReference type="Pfam" id="PF23467">
    <property type="entry name" value="WWE_5"/>
    <property type="match status" value="1"/>
</dbReference>
<evidence type="ECO:0000259" key="7">
    <source>
        <dbReference type="PROSITE" id="PS51059"/>
    </source>
</evidence>
<dbReference type="GO" id="GO:0005634">
    <property type="term" value="C:nucleus"/>
    <property type="evidence" value="ECO:0007669"/>
    <property type="project" value="UniProtKB-SubCell"/>
</dbReference>
<dbReference type="InterPro" id="IPR057823">
    <property type="entry name" value="WWE_RCD1"/>
</dbReference>
<comment type="caution">
    <text evidence="9">The sequence shown here is derived from an EMBL/GenBank/DDBJ whole genome shotgun (WGS) entry which is preliminary data.</text>
</comment>
<dbReference type="EMBL" id="JAUJYO010000020">
    <property type="protein sequence ID" value="KAK1286465.1"/>
    <property type="molecule type" value="Genomic_DNA"/>
</dbReference>
<dbReference type="InterPro" id="IPR004170">
    <property type="entry name" value="WWE_dom"/>
</dbReference>
<proteinExistence type="predicted"/>
<comment type="subcellular location">
    <subcellularLocation>
        <location evidence="1">Nucleus</location>
    </subcellularLocation>
</comment>
<name>A0AAV9CBH3_ACOCL</name>
<evidence type="ECO:0000256" key="4">
    <source>
        <dbReference type="ARBA" id="ARBA00023242"/>
    </source>
</evidence>
<keyword evidence="3" id="KW-0346">Stress response</keyword>
<organism evidence="9 10">
    <name type="scientific">Acorus calamus</name>
    <name type="common">Sweet flag</name>
    <dbReference type="NCBI Taxonomy" id="4465"/>
    <lineage>
        <taxon>Eukaryota</taxon>
        <taxon>Viridiplantae</taxon>
        <taxon>Streptophyta</taxon>
        <taxon>Embryophyta</taxon>
        <taxon>Tracheophyta</taxon>
        <taxon>Spermatophyta</taxon>
        <taxon>Magnoliopsida</taxon>
        <taxon>Liliopsida</taxon>
        <taxon>Acoraceae</taxon>
        <taxon>Acorus</taxon>
    </lineage>
</organism>
<dbReference type="Pfam" id="PF12174">
    <property type="entry name" value="RST"/>
    <property type="match status" value="1"/>
</dbReference>
<dbReference type="PANTHER" id="PTHR32263:SF5">
    <property type="entry name" value="INACTIVE POLY [ADP-RIBOSE] POLYMERASE SRO1-RELATED"/>
    <property type="match status" value="1"/>
</dbReference>
<dbReference type="InterPro" id="IPR037197">
    <property type="entry name" value="WWE_dom_sf"/>
</dbReference>
<feature type="domain" description="RST" evidence="8">
    <location>
        <begin position="560"/>
        <end position="631"/>
    </location>
</feature>
<evidence type="ECO:0000256" key="3">
    <source>
        <dbReference type="ARBA" id="ARBA00023016"/>
    </source>
</evidence>
<dbReference type="PANTHER" id="PTHR32263">
    <property type="entry name" value="INACTIVE POLY [ADP-RIBOSE] POLYMERASE SRO4-RELATED"/>
    <property type="match status" value="1"/>
</dbReference>
<evidence type="ECO:0000313" key="10">
    <source>
        <dbReference type="Proteomes" id="UP001180020"/>
    </source>
</evidence>
<dbReference type="InterPro" id="IPR022003">
    <property type="entry name" value="RST"/>
</dbReference>
<evidence type="ECO:0000259" key="8">
    <source>
        <dbReference type="PROSITE" id="PS51879"/>
    </source>
</evidence>
<protein>
    <submittedName>
        <fullName evidence="9">Inactive poly [ADP-ribose] polymerase RCD1</fullName>
    </submittedName>
</protein>
<dbReference type="Proteomes" id="UP001180020">
    <property type="component" value="Unassembled WGS sequence"/>
</dbReference>
<evidence type="ECO:0000313" key="9">
    <source>
        <dbReference type="EMBL" id="KAK1286465.1"/>
    </source>
</evidence>
<keyword evidence="2" id="KW-0217">Developmental protein</keyword>
<dbReference type="PROSITE" id="PS50918">
    <property type="entry name" value="WWE"/>
    <property type="match status" value="1"/>
</dbReference>
<dbReference type="PROSITE" id="PS51059">
    <property type="entry name" value="PARP_CATALYTIC"/>
    <property type="match status" value="1"/>
</dbReference>
<keyword evidence="10" id="KW-1185">Reference proteome</keyword>
<dbReference type="SUPFAM" id="SSF56399">
    <property type="entry name" value="ADP-ribosylation"/>
    <property type="match status" value="1"/>
</dbReference>
<evidence type="ECO:0000259" key="6">
    <source>
        <dbReference type="PROSITE" id="PS50918"/>
    </source>
</evidence>
<reference evidence="9" key="2">
    <citation type="submission" date="2023-06" db="EMBL/GenBank/DDBJ databases">
        <authorList>
            <person name="Ma L."/>
            <person name="Liu K.-W."/>
            <person name="Li Z."/>
            <person name="Hsiao Y.-Y."/>
            <person name="Qi Y."/>
            <person name="Fu T."/>
            <person name="Tang G."/>
            <person name="Zhang D."/>
            <person name="Sun W.-H."/>
            <person name="Liu D.-K."/>
            <person name="Li Y."/>
            <person name="Chen G.-Z."/>
            <person name="Liu X.-D."/>
            <person name="Liao X.-Y."/>
            <person name="Jiang Y.-T."/>
            <person name="Yu X."/>
            <person name="Hao Y."/>
            <person name="Huang J."/>
            <person name="Zhao X.-W."/>
            <person name="Ke S."/>
            <person name="Chen Y.-Y."/>
            <person name="Wu W.-L."/>
            <person name="Hsu J.-L."/>
            <person name="Lin Y.-F."/>
            <person name="Huang M.-D."/>
            <person name="Li C.-Y."/>
            <person name="Huang L."/>
            <person name="Wang Z.-W."/>
            <person name="Zhao X."/>
            <person name="Zhong W.-Y."/>
            <person name="Peng D.-H."/>
            <person name="Ahmad S."/>
            <person name="Lan S."/>
            <person name="Zhang J.-S."/>
            <person name="Tsai W.-C."/>
            <person name="Van De Peer Y."/>
            <person name="Liu Z.-J."/>
        </authorList>
    </citation>
    <scope>NUCLEOTIDE SEQUENCE</scope>
    <source>
        <strain evidence="9">CP</strain>
        <tissue evidence="9">Leaves</tissue>
    </source>
</reference>
<evidence type="ECO:0000256" key="1">
    <source>
        <dbReference type="ARBA" id="ARBA00004123"/>
    </source>
</evidence>